<accession>A0A4U1CJJ7</accession>
<dbReference type="GO" id="GO:0016757">
    <property type="term" value="F:glycosyltransferase activity"/>
    <property type="evidence" value="ECO:0007669"/>
    <property type="project" value="UniProtKB-KW"/>
</dbReference>
<dbReference type="AlphaFoldDB" id="A0A4U1CJJ7"/>
<reference evidence="9 10" key="1">
    <citation type="submission" date="2019-04" db="EMBL/GenBank/DDBJ databases">
        <title>Pedobacter sp. RP-3-15 sp. nov., isolated from Arctic soil.</title>
        <authorList>
            <person name="Dahal R.H."/>
            <person name="Kim D.-U."/>
        </authorList>
    </citation>
    <scope>NUCLEOTIDE SEQUENCE [LARGE SCALE GENOMIC DNA]</scope>
    <source>
        <strain evidence="9 10">RP-3-15</strain>
    </source>
</reference>
<comment type="subcellular location">
    <subcellularLocation>
        <location evidence="1">Membrane</location>
        <topology evidence="1">Multi-pass membrane protein</topology>
    </subcellularLocation>
</comment>
<feature type="transmembrane region" description="Helical" evidence="7">
    <location>
        <begin position="241"/>
        <end position="261"/>
    </location>
</feature>
<name>A0A4U1CJJ7_9SPHI</name>
<gene>
    <name evidence="9" type="ORF">FA047_07945</name>
</gene>
<evidence type="ECO:0000256" key="3">
    <source>
        <dbReference type="ARBA" id="ARBA00022679"/>
    </source>
</evidence>
<evidence type="ECO:0000256" key="5">
    <source>
        <dbReference type="ARBA" id="ARBA00022989"/>
    </source>
</evidence>
<feature type="transmembrane region" description="Helical" evidence="7">
    <location>
        <begin position="267"/>
        <end position="295"/>
    </location>
</feature>
<proteinExistence type="predicted"/>
<dbReference type="InterPro" id="IPR029044">
    <property type="entry name" value="Nucleotide-diphossugar_trans"/>
</dbReference>
<keyword evidence="3 9" id="KW-0808">Transferase</keyword>
<dbReference type="SUPFAM" id="SSF53448">
    <property type="entry name" value="Nucleotide-diphospho-sugar transferases"/>
    <property type="match status" value="1"/>
</dbReference>
<dbReference type="Gene3D" id="3.90.550.10">
    <property type="entry name" value="Spore Coat Polysaccharide Biosynthesis Protein SpsA, Chain A"/>
    <property type="match status" value="1"/>
</dbReference>
<dbReference type="GO" id="GO:0005886">
    <property type="term" value="C:plasma membrane"/>
    <property type="evidence" value="ECO:0007669"/>
    <property type="project" value="TreeGrafter"/>
</dbReference>
<dbReference type="CDD" id="cd04187">
    <property type="entry name" value="DPM1_like_bac"/>
    <property type="match status" value="1"/>
</dbReference>
<dbReference type="EMBL" id="SWBQ01000002">
    <property type="protein sequence ID" value="TKC07180.1"/>
    <property type="molecule type" value="Genomic_DNA"/>
</dbReference>
<keyword evidence="4 7" id="KW-0812">Transmembrane</keyword>
<evidence type="ECO:0000256" key="7">
    <source>
        <dbReference type="SAM" id="Phobius"/>
    </source>
</evidence>
<sequence length="329" mass="37516">MASLLKSNYNPTKIAAIIPCFNEAENLIPLYNAIKEELKCYQYEIVFVNDGSTDRTLDILKSIHATDDNVSYIDLSRNFGHQNALKAGLDNTFADCLITIDGDFQHPPNVISKLIEKWNEGFHVVNTQRIDTNHISVFKRITSVFFYRIINFISKDKLIRNGADFRLLDKKVVDIVRKMNENEPFLRGMISWAGFSQTCISFEADKRLYGKSKYSLRKMVSLSLKGITSSTINPLRLSSGIGFLFSIMSFIYGFYAIYLHFFTNQTILGWTSIIVSFLFITGLQFIMIGIIGEYVGKSFMQTKGRPGYIISESRFKIQETLTIGNTIQI</sequence>
<evidence type="ECO:0000313" key="9">
    <source>
        <dbReference type="EMBL" id="TKC07180.1"/>
    </source>
</evidence>
<keyword evidence="10" id="KW-1185">Reference proteome</keyword>
<dbReference type="PANTHER" id="PTHR48090">
    <property type="entry name" value="UNDECAPRENYL-PHOSPHATE 4-DEOXY-4-FORMAMIDO-L-ARABINOSE TRANSFERASE-RELATED"/>
    <property type="match status" value="1"/>
</dbReference>
<dbReference type="Pfam" id="PF00535">
    <property type="entry name" value="Glycos_transf_2"/>
    <property type="match status" value="1"/>
</dbReference>
<keyword evidence="6 7" id="KW-0472">Membrane</keyword>
<keyword evidence="5 7" id="KW-1133">Transmembrane helix</keyword>
<keyword evidence="2" id="KW-0328">Glycosyltransferase</keyword>
<evidence type="ECO:0000256" key="2">
    <source>
        <dbReference type="ARBA" id="ARBA00022676"/>
    </source>
</evidence>
<evidence type="ECO:0000256" key="4">
    <source>
        <dbReference type="ARBA" id="ARBA00022692"/>
    </source>
</evidence>
<evidence type="ECO:0000256" key="1">
    <source>
        <dbReference type="ARBA" id="ARBA00004141"/>
    </source>
</evidence>
<dbReference type="OrthoDB" id="9807778at2"/>
<dbReference type="Proteomes" id="UP000307244">
    <property type="component" value="Unassembled WGS sequence"/>
</dbReference>
<protein>
    <submittedName>
        <fullName evidence="9">Glycosyltransferase family 2 protein</fullName>
    </submittedName>
</protein>
<evidence type="ECO:0000259" key="8">
    <source>
        <dbReference type="Pfam" id="PF00535"/>
    </source>
</evidence>
<dbReference type="RefSeq" id="WP_136835447.1">
    <property type="nucleotide sequence ID" value="NZ_SWBQ01000002.1"/>
</dbReference>
<dbReference type="InterPro" id="IPR050256">
    <property type="entry name" value="Glycosyltransferase_2"/>
</dbReference>
<dbReference type="PANTHER" id="PTHR48090:SF1">
    <property type="entry name" value="PROPHAGE BACTOPRENOL GLUCOSYL TRANSFERASE HOMOLOG"/>
    <property type="match status" value="1"/>
</dbReference>
<comment type="caution">
    <text evidence="9">The sequence shown here is derived from an EMBL/GenBank/DDBJ whole genome shotgun (WGS) entry which is preliminary data.</text>
</comment>
<dbReference type="InterPro" id="IPR001173">
    <property type="entry name" value="Glyco_trans_2-like"/>
</dbReference>
<evidence type="ECO:0000256" key="6">
    <source>
        <dbReference type="ARBA" id="ARBA00023136"/>
    </source>
</evidence>
<evidence type="ECO:0000313" key="10">
    <source>
        <dbReference type="Proteomes" id="UP000307244"/>
    </source>
</evidence>
<feature type="domain" description="Glycosyltransferase 2-like" evidence="8">
    <location>
        <begin position="16"/>
        <end position="173"/>
    </location>
</feature>
<organism evidence="9 10">
    <name type="scientific">Pedobacter frigoris</name>
    <dbReference type="NCBI Taxonomy" id="2571272"/>
    <lineage>
        <taxon>Bacteria</taxon>
        <taxon>Pseudomonadati</taxon>
        <taxon>Bacteroidota</taxon>
        <taxon>Sphingobacteriia</taxon>
        <taxon>Sphingobacteriales</taxon>
        <taxon>Sphingobacteriaceae</taxon>
        <taxon>Pedobacter</taxon>
    </lineage>
</organism>